<dbReference type="SUPFAM" id="SSF69618">
    <property type="entry name" value="HemD-like"/>
    <property type="match status" value="1"/>
</dbReference>
<evidence type="ECO:0000259" key="10">
    <source>
        <dbReference type="Pfam" id="PF02602"/>
    </source>
</evidence>
<evidence type="ECO:0000256" key="4">
    <source>
        <dbReference type="ARBA" id="ARBA00023239"/>
    </source>
</evidence>
<dbReference type="EC" id="4.2.1.75" evidence="3 9"/>
<organism evidence="11 12">
    <name type="scientific">Thioalbus denitrificans</name>
    <dbReference type="NCBI Taxonomy" id="547122"/>
    <lineage>
        <taxon>Bacteria</taxon>
        <taxon>Pseudomonadati</taxon>
        <taxon>Pseudomonadota</taxon>
        <taxon>Gammaproteobacteria</taxon>
        <taxon>Chromatiales</taxon>
        <taxon>Ectothiorhodospiraceae</taxon>
        <taxon>Thioalbus</taxon>
    </lineage>
</organism>
<evidence type="ECO:0000256" key="7">
    <source>
        <dbReference type="ARBA" id="ARBA00040167"/>
    </source>
</evidence>
<proteinExistence type="inferred from homology"/>
<comment type="function">
    <text evidence="6 9">Catalyzes cyclization of the linear tetrapyrrole, hydroxymethylbilane, to the macrocyclic uroporphyrinogen III.</text>
</comment>
<evidence type="ECO:0000313" key="12">
    <source>
        <dbReference type="Proteomes" id="UP000252707"/>
    </source>
</evidence>
<dbReference type="PANTHER" id="PTHR38042:SF1">
    <property type="entry name" value="UROPORPHYRINOGEN-III SYNTHASE, CHLOROPLASTIC"/>
    <property type="match status" value="1"/>
</dbReference>
<evidence type="ECO:0000256" key="6">
    <source>
        <dbReference type="ARBA" id="ARBA00037589"/>
    </source>
</evidence>
<dbReference type="GO" id="GO:0006780">
    <property type="term" value="P:uroporphyrinogen III biosynthetic process"/>
    <property type="evidence" value="ECO:0007669"/>
    <property type="project" value="UniProtKB-UniRule"/>
</dbReference>
<dbReference type="CDD" id="cd06578">
    <property type="entry name" value="HemD"/>
    <property type="match status" value="1"/>
</dbReference>
<dbReference type="InterPro" id="IPR036108">
    <property type="entry name" value="4pyrrol_syn_uPrphyn_synt_sf"/>
</dbReference>
<sequence>MSEHGAGRPLAGIGVLVTRPEGQGEGLCAAIRAAGGEAFSFPVIAIRDPADPARLEALVDRLDSYDLAIFVSPNAVERALPRIRARWSRWPAGPRVAVVGRGSARALEGHGVAVDFCPEGRADSEGLLALPGLREMAGRRVVIFRGQGGREVLAEALRGRGAVVDYAESYRRALPEADPAPLLARWRDGAIQAAVVTSNEGLENLHALAGAAGRAPLLDTMLVVVSERAAERARQLGFRHPARVAGGADDAALLEALIAWRTVEKTPRQDARTPGRQGEQD</sequence>
<dbReference type="EMBL" id="QPJY01000010">
    <property type="protein sequence ID" value="RCX26314.1"/>
    <property type="molecule type" value="Genomic_DNA"/>
</dbReference>
<dbReference type="AlphaFoldDB" id="A0A369C363"/>
<keyword evidence="12" id="KW-1185">Reference proteome</keyword>
<evidence type="ECO:0000256" key="3">
    <source>
        <dbReference type="ARBA" id="ARBA00013109"/>
    </source>
</evidence>
<feature type="domain" description="Tetrapyrrole biosynthesis uroporphyrinogen III synthase" evidence="10">
    <location>
        <begin position="29"/>
        <end position="240"/>
    </location>
</feature>
<dbReference type="PANTHER" id="PTHR38042">
    <property type="entry name" value="UROPORPHYRINOGEN-III SYNTHASE, CHLOROPLASTIC"/>
    <property type="match status" value="1"/>
</dbReference>
<gene>
    <name evidence="11" type="ORF">DFQ59_11024</name>
</gene>
<reference evidence="11 12" key="1">
    <citation type="submission" date="2018-07" db="EMBL/GenBank/DDBJ databases">
        <title>Genomic Encyclopedia of Type Strains, Phase IV (KMG-IV): sequencing the most valuable type-strain genomes for metagenomic binning, comparative biology and taxonomic classification.</title>
        <authorList>
            <person name="Goeker M."/>
        </authorList>
    </citation>
    <scope>NUCLEOTIDE SEQUENCE [LARGE SCALE GENOMIC DNA]</scope>
    <source>
        <strain evidence="11 12">DSM 26407</strain>
    </source>
</reference>
<dbReference type="GO" id="GO:0004852">
    <property type="term" value="F:uroporphyrinogen-III synthase activity"/>
    <property type="evidence" value="ECO:0007669"/>
    <property type="project" value="UniProtKB-UniRule"/>
</dbReference>
<comment type="caution">
    <text evidence="11">The sequence shown here is derived from an EMBL/GenBank/DDBJ whole genome shotgun (WGS) entry which is preliminary data.</text>
</comment>
<evidence type="ECO:0000256" key="1">
    <source>
        <dbReference type="ARBA" id="ARBA00004772"/>
    </source>
</evidence>
<comment type="catalytic activity">
    <reaction evidence="8 9">
        <text>hydroxymethylbilane = uroporphyrinogen III + H2O</text>
        <dbReference type="Rhea" id="RHEA:18965"/>
        <dbReference type="ChEBI" id="CHEBI:15377"/>
        <dbReference type="ChEBI" id="CHEBI:57308"/>
        <dbReference type="ChEBI" id="CHEBI:57845"/>
        <dbReference type="EC" id="4.2.1.75"/>
    </reaction>
</comment>
<evidence type="ECO:0000256" key="2">
    <source>
        <dbReference type="ARBA" id="ARBA00008133"/>
    </source>
</evidence>
<dbReference type="InterPro" id="IPR039793">
    <property type="entry name" value="UROS/Hem4"/>
</dbReference>
<dbReference type="OrthoDB" id="9787650at2"/>
<dbReference type="RefSeq" id="WP_114280737.1">
    <property type="nucleotide sequence ID" value="NZ_QPJY01000010.1"/>
</dbReference>
<dbReference type="InterPro" id="IPR003754">
    <property type="entry name" value="4pyrrol_synth_uPrphyn_synth"/>
</dbReference>
<keyword evidence="5 9" id="KW-0627">Porphyrin biosynthesis</keyword>
<protein>
    <recommendedName>
        <fullName evidence="7 9">Uroporphyrinogen-III synthase</fullName>
        <ecNumber evidence="3 9">4.2.1.75</ecNumber>
    </recommendedName>
</protein>
<evidence type="ECO:0000256" key="8">
    <source>
        <dbReference type="ARBA" id="ARBA00048617"/>
    </source>
</evidence>
<keyword evidence="4 9" id="KW-0456">Lyase</keyword>
<comment type="similarity">
    <text evidence="2 9">Belongs to the uroporphyrinogen-III synthase family.</text>
</comment>
<evidence type="ECO:0000256" key="9">
    <source>
        <dbReference type="RuleBase" id="RU366031"/>
    </source>
</evidence>
<name>A0A369C363_9GAMM</name>
<dbReference type="Gene3D" id="3.40.50.10090">
    <property type="match status" value="2"/>
</dbReference>
<evidence type="ECO:0000256" key="5">
    <source>
        <dbReference type="ARBA" id="ARBA00023244"/>
    </source>
</evidence>
<accession>A0A369C363</accession>
<dbReference type="Pfam" id="PF02602">
    <property type="entry name" value="HEM4"/>
    <property type="match status" value="1"/>
</dbReference>
<dbReference type="GO" id="GO:0006782">
    <property type="term" value="P:protoporphyrinogen IX biosynthetic process"/>
    <property type="evidence" value="ECO:0007669"/>
    <property type="project" value="UniProtKB-UniRule"/>
</dbReference>
<dbReference type="Proteomes" id="UP000252707">
    <property type="component" value="Unassembled WGS sequence"/>
</dbReference>
<dbReference type="UniPathway" id="UPA00251">
    <property type="reaction ID" value="UER00320"/>
</dbReference>
<evidence type="ECO:0000313" key="11">
    <source>
        <dbReference type="EMBL" id="RCX26314.1"/>
    </source>
</evidence>
<comment type="pathway">
    <text evidence="1 9">Porphyrin-containing compound metabolism; protoporphyrin-IX biosynthesis; coproporphyrinogen-III from 5-aminolevulinate: step 3/4.</text>
</comment>